<evidence type="ECO:0000256" key="5">
    <source>
        <dbReference type="ARBA" id="ARBA00022842"/>
    </source>
</evidence>
<feature type="region of interest" description="Disordered" evidence="7">
    <location>
        <begin position="1"/>
        <end position="69"/>
    </location>
</feature>
<keyword evidence="5" id="KW-0460">Magnesium</keyword>
<dbReference type="InterPro" id="IPR008949">
    <property type="entry name" value="Isoprenoid_synthase_dom_sf"/>
</dbReference>
<dbReference type="Pfam" id="PF00348">
    <property type="entry name" value="polyprenyl_synt"/>
    <property type="match status" value="1"/>
</dbReference>
<proteinExistence type="inferred from homology"/>
<comment type="caution">
    <text evidence="8">The sequence shown here is derived from an EMBL/GenBank/DDBJ whole genome shotgun (WGS) entry which is preliminary data.</text>
</comment>
<name>A0ABP9LF13_9ACTN</name>
<comment type="similarity">
    <text evidence="2 6">Belongs to the FPP/GGPP synthase family.</text>
</comment>
<organism evidence="8 9">
    <name type="scientific">Streptomyces similanensis</name>
    <dbReference type="NCBI Taxonomy" id="1274988"/>
    <lineage>
        <taxon>Bacteria</taxon>
        <taxon>Bacillati</taxon>
        <taxon>Actinomycetota</taxon>
        <taxon>Actinomycetes</taxon>
        <taxon>Kitasatosporales</taxon>
        <taxon>Streptomycetaceae</taxon>
        <taxon>Streptomyces</taxon>
    </lineage>
</organism>
<dbReference type="SFLD" id="SFLDS00005">
    <property type="entry name" value="Isoprenoid_Synthase_Type_I"/>
    <property type="match status" value="1"/>
</dbReference>
<feature type="region of interest" description="Disordered" evidence="7">
    <location>
        <begin position="424"/>
        <end position="449"/>
    </location>
</feature>
<accession>A0ABP9LF13</accession>
<evidence type="ECO:0000256" key="6">
    <source>
        <dbReference type="RuleBase" id="RU004466"/>
    </source>
</evidence>
<dbReference type="Proteomes" id="UP001500124">
    <property type="component" value="Unassembled WGS sequence"/>
</dbReference>
<keyword evidence="3 6" id="KW-0808">Transferase</keyword>
<keyword evidence="9" id="KW-1185">Reference proteome</keyword>
<dbReference type="SUPFAM" id="SSF48576">
    <property type="entry name" value="Terpenoid synthases"/>
    <property type="match status" value="1"/>
</dbReference>
<keyword evidence="4" id="KW-0479">Metal-binding</keyword>
<dbReference type="PROSITE" id="PS00723">
    <property type="entry name" value="POLYPRENYL_SYNTHASE_1"/>
    <property type="match status" value="1"/>
</dbReference>
<gene>
    <name evidence="8" type="ORF">GCM10023336_65010</name>
</gene>
<dbReference type="InterPro" id="IPR033749">
    <property type="entry name" value="Polyprenyl_synt_CS"/>
</dbReference>
<evidence type="ECO:0000256" key="3">
    <source>
        <dbReference type="ARBA" id="ARBA00022679"/>
    </source>
</evidence>
<dbReference type="CDD" id="cd00685">
    <property type="entry name" value="Trans_IPPS_HT"/>
    <property type="match status" value="1"/>
</dbReference>
<evidence type="ECO:0000256" key="4">
    <source>
        <dbReference type="ARBA" id="ARBA00022723"/>
    </source>
</evidence>
<feature type="compositionally biased region" description="Low complexity" evidence="7">
    <location>
        <begin position="1"/>
        <end position="21"/>
    </location>
</feature>
<dbReference type="InterPro" id="IPR000092">
    <property type="entry name" value="Polyprenyl_synt"/>
</dbReference>
<sequence length="449" mass="46525">MSASADGVSASADGVSASGDGPDIGQTSPHPHTAVRPGIARAGDREWEGAGMPGSRPAPTEPISPAEGPLTARDAIDAVETELDRVLGEALSRAREVDALFAREVADRIAAFVGQGGKRSRTAFAWCGWRAAGGAGDATAVIRTGAALELVQACALIHDDVMDGSSMRRGSPAMHVAVARMHRAARLTGSPEAFATAAAVLAGDLALAWADDLLTRTALGSPYGQRLHREWEAMRGEMVAGQYRDLRAQASGTTDVEEALTIATLKSALYTVERPLALGASLADADAPVLAALRCAGRCAGLAFQLRDDLLGAFGDPLVTGKSADDDLRTRKLTYLLATGVRLARADGDEEALAALTAAGPDRSDETVRRMRAAMERTGARAVVESEIAGLAATSLRHFAETGADEAVRREFVLLVERVSGVALEPAGQPAPGRCPAPPGPDGASDDDR</sequence>
<evidence type="ECO:0000256" key="7">
    <source>
        <dbReference type="SAM" id="MobiDB-lite"/>
    </source>
</evidence>
<evidence type="ECO:0000313" key="8">
    <source>
        <dbReference type="EMBL" id="GAA5075592.1"/>
    </source>
</evidence>
<protein>
    <submittedName>
        <fullName evidence="8">Polyprenyl synthetase family protein</fullName>
    </submittedName>
</protein>
<reference evidence="9" key="1">
    <citation type="journal article" date="2019" name="Int. J. Syst. Evol. Microbiol.">
        <title>The Global Catalogue of Microorganisms (GCM) 10K type strain sequencing project: providing services to taxonomists for standard genome sequencing and annotation.</title>
        <authorList>
            <consortium name="The Broad Institute Genomics Platform"/>
            <consortium name="The Broad Institute Genome Sequencing Center for Infectious Disease"/>
            <person name="Wu L."/>
            <person name="Ma J."/>
        </authorList>
    </citation>
    <scope>NUCLEOTIDE SEQUENCE [LARGE SCALE GENOMIC DNA]</scope>
    <source>
        <strain evidence="9">JCM 18410</strain>
    </source>
</reference>
<dbReference type="PANTHER" id="PTHR12001:SF85">
    <property type="entry name" value="SHORT CHAIN ISOPRENYL DIPHOSPHATE SYNTHASE"/>
    <property type="match status" value="1"/>
</dbReference>
<dbReference type="PANTHER" id="PTHR12001">
    <property type="entry name" value="GERANYLGERANYL PYROPHOSPHATE SYNTHASE"/>
    <property type="match status" value="1"/>
</dbReference>
<dbReference type="EMBL" id="BAABKC010000112">
    <property type="protein sequence ID" value="GAA5075592.1"/>
    <property type="molecule type" value="Genomic_DNA"/>
</dbReference>
<evidence type="ECO:0000313" key="9">
    <source>
        <dbReference type="Proteomes" id="UP001500124"/>
    </source>
</evidence>
<comment type="cofactor">
    <cofactor evidence="1">
        <name>Mg(2+)</name>
        <dbReference type="ChEBI" id="CHEBI:18420"/>
    </cofactor>
</comment>
<dbReference type="Gene3D" id="1.10.600.10">
    <property type="entry name" value="Farnesyl Diphosphate Synthase"/>
    <property type="match status" value="1"/>
</dbReference>
<evidence type="ECO:0000256" key="2">
    <source>
        <dbReference type="ARBA" id="ARBA00006706"/>
    </source>
</evidence>
<evidence type="ECO:0000256" key="1">
    <source>
        <dbReference type="ARBA" id="ARBA00001946"/>
    </source>
</evidence>